<dbReference type="Gene3D" id="3.40.50.300">
    <property type="entry name" value="P-loop containing nucleotide triphosphate hydrolases"/>
    <property type="match status" value="1"/>
</dbReference>
<dbReference type="InterPro" id="IPR027417">
    <property type="entry name" value="P-loop_NTPase"/>
</dbReference>
<dbReference type="AlphaFoldDB" id="A0A1Y5TXZ0"/>
<reference evidence="2 3" key="1">
    <citation type="submission" date="2017-03" db="EMBL/GenBank/DDBJ databases">
        <authorList>
            <person name="Afonso C.L."/>
            <person name="Miller P.J."/>
            <person name="Scott M.A."/>
            <person name="Spackman E."/>
            <person name="Goraichik I."/>
            <person name="Dimitrov K.M."/>
            <person name="Suarez D.L."/>
            <person name="Swayne D.E."/>
        </authorList>
    </citation>
    <scope>NUCLEOTIDE SEQUENCE [LARGE SCALE GENOMIC DNA]</scope>
    <source>
        <strain evidence="2 3">CECT 8287</strain>
    </source>
</reference>
<dbReference type="SUPFAM" id="SSF52540">
    <property type="entry name" value="P-loop containing nucleoside triphosphate hydrolases"/>
    <property type="match status" value="1"/>
</dbReference>
<dbReference type="Pfam" id="PF13469">
    <property type="entry name" value="Sulfotransfer_3"/>
    <property type="match status" value="1"/>
</dbReference>
<gene>
    <name evidence="2" type="ORF">PEL8287_03923</name>
</gene>
<evidence type="ECO:0008006" key="4">
    <source>
        <dbReference type="Google" id="ProtNLM"/>
    </source>
</evidence>
<protein>
    <recommendedName>
        <fullName evidence="4">Sulfotransferase domain protein</fullName>
    </recommendedName>
</protein>
<keyword evidence="1" id="KW-0812">Transmembrane</keyword>
<keyword evidence="1" id="KW-0472">Membrane</keyword>
<dbReference type="OrthoDB" id="9777890at2"/>
<dbReference type="EMBL" id="FWFL01000022">
    <property type="protein sequence ID" value="SLN70688.1"/>
    <property type="molecule type" value="Genomic_DNA"/>
</dbReference>
<evidence type="ECO:0000256" key="1">
    <source>
        <dbReference type="SAM" id="Phobius"/>
    </source>
</evidence>
<feature type="transmembrane region" description="Helical" evidence="1">
    <location>
        <begin position="109"/>
        <end position="125"/>
    </location>
</feature>
<name>A0A1Y5TXZ0_9RHOB</name>
<feature type="transmembrane region" description="Helical" evidence="1">
    <location>
        <begin position="62"/>
        <end position="89"/>
    </location>
</feature>
<organism evidence="2 3">
    <name type="scientific">Roseovarius litorisediminis</name>
    <dbReference type="NCBI Taxonomy" id="1312363"/>
    <lineage>
        <taxon>Bacteria</taxon>
        <taxon>Pseudomonadati</taxon>
        <taxon>Pseudomonadota</taxon>
        <taxon>Alphaproteobacteria</taxon>
        <taxon>Rhodobacterales</taxon>
        <taxon>Roseobacteraceae</taxon>
        <taxon>Roseovarius</taxon>
    </lineage>
</organism>
<accession>A0A1Y5TXZ0</accession>
<sequence length="481" mass="54087">MVIFALVAIAACLAVFIVVFRYLAVARFLKAGAEEAARGMSTVLDGQLGDNAKETAVRKSGLVLLFNLFQFLWRIGTCVAAAAPIVWLFDQTGLTTAKAMLDLSLSWEFILGTSVIGVLVATHFSRKRKTNQGNSSYSFADRLVHGIAFSSRDLQLTAADFDQRIMGRRIDGIPDQPPIFITSLPRAGTTVLLNAMNDVPSLATHLYRDMPFITAPLLWSKLSKSFKKNTEERERAHGDGLTVGFDSPEAFEEVFWRMFWPQKYTDETIELWHEDDLNNEAARFFKEHFRKIVALRTDGQGRYISKNNGNIGRLDLLPLMFPGCQIIVPFRDPVEHAASLLRQHLNFLQQQAEDPFVARYMCDIGHFEFGELHRPFAFPGFAPGGRSPQDADYWLAYWIAAYHHIKTCADGALFIASESFGRDGEKLMHQLCNRIGVQHDTVPFSGHFRPIAPRANRAAFSSNLIDEAYGVLDDLKVRDLF</sequence>
<feature type="transmembrane region" description="Helical" evidence="1">
    <location>
        <begin position="6"/>
        <end position="24"/>
    </location>
</feature>
<proteinExistence type="predicted"/>
<evidence type="ECO:0000313" key="3">
    <source>
        <dbReference type="Proteomes" id="UP000193827"/>
    </source>
</evidence>
<keyword evidence="3" id="KW-1185">Reference proteome</keyword>
<keyword evidence="1" id="KW-1133">Transmembrane helix</keyword>
<dbReference type="Proteomes" id="UP000193827">
    <property type="component" value="Unassembled WGS sequence"/>
</dbReference>
<evidence type="ECO:0000313" key="2">
    <source>
        <dbReference type="EMBL" id="SLN70688.1"/>
    </source>
</evidence>